<dbReference type="Pfam" id="PF12872">
    <property type="entry name" value="OST-HTH"/>
    <property type="match status" value="2"/>
</dbReference>
<dbReference type="RefSeq" id="XP_027336955.1">
    <property type="nucleotide sequence ID" value="XM_027481154.1"/>
</dbReference>
<feature type="region of interest" description="Disordered" evidence="1">
    <location>
        <begin position="843"/>
        <end position="862"/>
    </location>
</feature>
<feature type="region of interest" description="Disordered" evidence="1">
    <location>
        <begin position="896"/>
        <end position="928"/>
    </location>
</feature>
<dbReference type="InterPro" id="IPR041966">
    <property type="entry name" value="LOTUS-like"/>
</dbReference>
<dbReference type="GO" id="GO:0005777">
    <property type="term" value="C:peroxisome"/>
    <property type="evidence" value="ECO:0007669"/>
    <property type="project" value="InterPro"/>
</dbReference>
<evidence type="ECO:0000259" key="2">
    <source>
        <dbReference type="PROSITE" id="PS51644"/>
    </source>
</evidence>
<feature type="compositionally biased region" description="Acidic residues" evidence="1">
    <location>
        <begin position="901"/>
        <end position="911"/>
    </location>
</feature>
<feature type="compositionally biased region" description="Basic and acidic residues" evidence="1">
    <location>
        <begin position="1018"/>
        <end position="1027"/>
    </location>
</feature>
<dbReference type="OrthoDB" id="549353at2759"/>
<dbReference type="KEGG" id="aprc:113850572"/>
<name>A0A8B8JZR7_ABRPR</name>
<feature type="region of interest" description="Disordered" evidence="1">
    <location>
        <begin position="973"/>
        <end position="1027"/>
    </location>
</feature>
<protein>
    <submittedName>
        <fullName evidence="4">Uncharacterized protein LOC113850572</fullName>
    </submittedName>
</protein>
<dbReference type="InterPro" id="IPR021139">
    <property type="entry name" value="NYN"/>
</dbReference>
<feature type="domain" description="HTH OST-type" evidence="2">
    <location>
        <begin position="762"/>
        <end position="836"/>
    </location>
</feature>
<dbReference type="Proteomes" id="UP000694853">
    <property type="component" value="Unplaced"/>
</dbReference>
<dbReference type="Gene3D" id="3.30.420.610">
    <property type="entry name" value="LOTUS domain-like"/>
    <property type="match status" value="2"/>
</dbReference>
<dbReference type="CDD" id="cd10910">
    <property type="entry name" value="PIN_limkain_b1_N_like"/>
    <property type="match status" value="1"/>
</dbReference>
<feature type="region of interest" description="Disordered" evidence="1">
    <location>
        <begin position="732"/>
        <end position="753"/>
    </location>
</feature>
<dbReference type="Pfam" id="PF01936">
    <property type="entry name" value="NYN"/>
    <property type="match status" value="1"/>
</dbReference>
<sequence>MKSLLRRNIFFLSSSSPGALQARELSSSPHQWSRCGEEEESSRNVRVSVWWDFKNCHVPEGYDASKVAFAIMQAVRTNGIKGPLNITAFGNVHQLSQSNQEALVYTGIRLSHVSNDGRNSADILVDLMYWVSQNPPPAHLFFISGDRDFAGILHRLRMNNYNILLATPTKPPSVLCTAATIAWQWSSLLKGEDLAGKHFNPPPDGLIGSWYGSYKAPLAKPLTDVEIYEPSLEVKLGLIPSSVARQVRHILSSHPKGICITDLHVKLAKCDVRLDKNFYGYKKFSHFLSSIPLVQLQPLGDGDFNVHLVPSESPKPFESRVVPSTMAVVKNEERGYAATPKLNGDDKNKAKDVDETSSIASFHERSLDDDLKSFQSVSSQGKPDEEFMDVKSSFPSFVDRHFVQTPNVLQKSSVASDNIVDVGNAQQSEIQLFPKDNKDFKTRTGSVEMTSQNTFDDDIVKSEGVSHKILENNATSGNHSSGNNYSMVENDAIAECESENLKAESKCESSTRNEVGGVCHSLYSSPTEESLVDKRPGGSVETYSRSPIFFSCIRSRWPFWKSNAKYDDSAAHQSKVTSHVENSKVSELDQTVSHFEDRKVSELDQNASCSGKPKLFSSVSFWNDVESFVFTPKGSLLFSQSRSREDMAHKLQNDGPLALRSLLKKDILQLVELLIAEKKWLEESPSQTFPFRLTQPLQKNSMVGQSHGSNGLSSLFLSRTSQSNLQKPLKHHVEKQNQSISHTRVSAPATETKYAKRSRNDILEDCQKLVSEILRKHPEGYNIGSFRRHFADRYGYHLDIQELGFQKLASLLQIMPGVKLELTYIFPFVPAVSVSDLETLASNSDSALSESPMKDDNMESPREELVPISVNHSNPSDLEDKLLEKAIELDLSKHPDYEPVVLDDDTSDSEGDSSCLTQPEEQEKTKCDEEDNYFWQAKDLWHSSKGREISVKQSDNVNVLYTSLADILNSSSASTKGTLSKTPSSNYREKQKSQKNYSFVDDPVLPNKDKLINGILDGNKKADESKM</sequence>
<dbReference type="GeneID" id="113850572"/>
<keyword evidence="3" id="KW-1185">Reference proteome</keyword>
<feature type="compositionally biased region" description="Polar residues" evidence="1">
    <location>
        <begin position="973"/>
        <end position="986"/>
    </location>
</feature>
<proteinExistence type="predicted"/>
<accession>A0A8B8JZR7</accession>
<evidence type="ECO:0000256" key="1">
    <source>
        <dbReference type="SAM" id="MobiDB-lite"/>
    </source>
</evidence>
<dbReference type="InterPro" id="IPR025605">
    <property type="entry name" value="OST-HTH/LOTUS_dom"/>
</dbReference>
<dbReference type="PROSITE" id="PS51644">
    <property type="entry name" value="HTH_OST"/>
    <property type="match status" value="2"/>
</dbReference>
<dbReference type="PANTHER" id="PTHR14379">
    <property type="entry name" value="LIMKAIN B LKAP"/>
    <property type="match status" value="1"/>
</dbReference>
<feature type="domain" description="HTH OST-type" evidence="2">
    <location>
        <begin position="239"/>
        <end position="310"/>
    </location>
</feature>
<dbReference type="GO" id="GO:0004540">
    <property type="term" value="F:RNA nuclease activity"/>
    <property type="evidence" value="ECO:0007669"/>
    <property type="project" value="InterPro"/>
</dbReference>
<dbReference type="CDD" id="cd08824">
    <property type="entry name" value="LOTUS"/>
    <property type="match status" value="2"/>
</dbReference>
<reference evidence="3" key="1">
    <citation type="journal article" date="2019" name="Toxins">
        <title>Detection of Abrin-Like and Prepropulchellin-Like Toxin Genes and Transcripts Using Whole Genome Sequencing and Full-Length Transcript Sequencing of Abrus precatorius.</title>
        <authorList>
            <person name="Hovde B.T."/>
            <person name="Daligault H.E."/>
            <person name="Hanschen E.R."/>
            <person name="Kunde Y.A."/>
            <person name="Johnson M.B."/>
            <person name="Starkenburg S.R."/>
            <person name="Johnson S.L."/>
        </authorList>
    </citation>
    <scope>NUCLEOTIDE SEQUENCE [LARGE SCALE GENOMIC DNA]</scope>
</reference>
<evidence type="ECO:0000313" key="3">
    <source>
        <dbReference type="Proteomes" id="UP000694853"/>
    </source>
</evidence>
<reference evidence="4" key="2">
    <citation type="submission" date="2025-08" db="UniProtKB">
        <authorList>
            <consortium name="RefSeq"/>
        </authorList>
    </citation>
    <scope>IDENTIFICATION</scope>
    <source>
        <tissue evidence="4">Young leaves</tissue>
    </source>
</reference>
<dbReference type="GO" id="GO:0010468">
    <property type="term" value="P:regulation of gene expression"/>
    <property type="evidence" value="ECO:0007669"/>
    <property type="project" value="InterPro"/>
</dbReference>
<feature type="compositionally biased region" description="Basic and acidic residues" evidence="1">
    <location>
        <begin position="852"/>
        <end position="862"/>
    </location>
</feature>
<dbReference type="AlphaFoldDB" id="A0A8B8JZR7"/>
<gene>
    <name evidence="4" type="primary">LOC113850572</name>
</gene>
<evidence type="ECO:0000313" key="4">
    <source>
        <dbReference type="RefSeq" id="XP_027336955.1"/>
    </source>
</evidence>
<dbReference type="PANTHER" id="PTHR14379:SF6">
    <property type="entry name" value="EMB|CAB71880.1"/>
    <property type="match status" value="1"/>
</dbReference>
<dbReference type="InterPro" id="IPR024768">
    <property type="entry name" value="Marf1"/>
</dbReference>
<organism evidence="3 4">
    <name type="scientific">Abrus precatorius</name>
    <name type="common">Indian licorice</name>
    <name type="synonym">Glycine abrus</name>
    <dbReference type="NCBI Taxonomy" id="3816"/>
    <lineage>
        <taxon>Eukaryota</taxon>
        <taxon>Viridiplantae</taxon>
        <taxon>Streptophyta</taxon>
        <taxon>Embryophyta</taxon>
        <taxon>Tracheophyta</taxon>
        <taxon>Spermatophyta</taxon>
        <taxon>Magnoliopsida</taxon>
        <taxon>eudicotyledons</taxon>
        <taxon>Gunneridae</taxon>
        <taxon>Pentapetalae</taxon>
        <taxon>rosids</taxon>
        <taxon>fabids</taxon>
        <taxon>Fabales</taxon>
        <taxon>Fabaceae</taxon>
        <taxon>Papilionoideae</taxon>
        <taxon>50 kb inversion clade</taxon>
        <taxon>NPAAA clade</taxon>
        <taxon>indigoferoid/millettioid clade</taxon>
        <taxon>Abreae</taxon>
        <taxon>Abrus</taxon>
    </lineage>
</organism>